<evidence type="ECO:0000313" key="5">
    <source>
        <dbReference type="Proteomes" id="UP000198287"/>
    </source>
</evidence>
<dbReference type="Proteomes" id="UP000198287">
    <property type="component" value="Unassembled WGS sequence"/>
</dbReference>
<dbReference type="SUPFAM" id="SSF46689">
    <property type="entry name" value="Homeodomain-like"/>
    <property type="match status" value="1"/>
</dbReference>
<feature type="transmembrane region" description="Helical" evidence="2">
    <location>
        <begin position="61"/>
        <end position="80"/>
    </location>
</feature>
<keyword evidence="5" id="KW-1185">Reference proteome</keyword>
<sequence>MAVLLYDHVECKIIFHAQRYPLARFVLVFKTRRDLSLTFLKRRDRIFTLSSRMEHVTISSLLKICIVAVWGIIFYIYNPWNGDTYWGDSSDIFFLVLGITSVILVPITALLWIGWRKEHLGCTKAWLYINCGLFAFDLLTTIFTGISVALIVRSVSTIIFLLVVYNYAKMLEEKQRVELSNPIPFNRMPNLGDNCLKLIFTSVAVEYCILPQCQERSKKPVFVQADGFYLPGLNNAPPSPIILTLNHNLKAKLVFFWRQYPTGTKIWQYFPDVTHVENVVEILQIFSESRSFYFEKIMETARHLFEKNPDMPHSEIRIAENSDMFKTLLCYFDRYTVSHPRTVSTFL</sequence>
<dbReference type="GO" id="GO:0005634">
    <property type="term" value="C:nucleus"/>
    <property type="evidence" value="ECO:0007669"/>
    <property type="project" value="UniProtKB-SubCell"/>
</dbReference>
<dbReference type="Gene3D" id="1.10.10.500">
    <property type="entry name" value="Homeo-prospero domain"/>
    <property type="match status" value="1"/>
</dbReference>
<keyword evidence="2" id="KW-0472">Membrane</keyword>
<dbReference type="GO" id="GO:0003677">
    <property type="term" value="F:DNA binding"/>
    <property type="evidence" value="ECO:0007669"/>
    <property type="project" value="UniProtKB-KW"/>
</dbReference>
<comment type="caution">
    <text evidence="4">The sequence shown here is derived from an EMBL/GenBank/DDBJ whole genome shotgun (WGS) entry which is preliminary data.</text>
</comment>
<dbReference type="Pfam" id="PF05044">
    <property type="entry name" value="HPD"/>
    <property type="match status" value="1"/>
</dbReference>
<gene>
    <name evidence="4" type="ORF">Fcan01_22183</name>
</gene>
<evidence type="ECO:0000256" key="2">
    <source>
        <dbReference type="SAM" id="Phobius"/>
    </source>
</evidence>
<dbReference type="EMBL" id="LNIX01000023">
    <property type="protein sequence ID" value="OXA43122.1"/>
    <property type="molecule type" value="Genomic_DNA"/>
</dbReference>
<feature type="transmembrane region" description="Helical" evidence="2">
    <location>
        <begin position="150"/>
        <end position="168"/>
    </location>
</feature>
<dbReference type="InterPro" id="IPR023082">
    <property type="entry name" value="Homeo_prospero_dom"/>
</dbReference>
<evidence type="ECO:0000313" key="4">
    <source>
        <dbReference type="EMBL" id="OXA43122.1"/>
    </source>
</evidence>
<name>A0A226DC79_FOLCA</name>
<keyword evidence="4" id="KW-0238">DNA-binding</keyword>
<dbReference type="InterPro" id="IPR037131">
    <property type="entry name" value="Homeo_prospero_dom_sf"/>
</dbReference>
<dbReference type="AlphaFoldDB" id="A0A226DC79"/>
<dbReference type="InterPro" id="IPR009057">
    <property type="entry name" value="Homeodomain-like_sf"/>
</dbReference>
<evidence type="ECO:0000259" key="3">
    <source>
        <dbReference type="Pfam" id="PF05044"/>
    </source>
</evidence>
<accession>A0A226DC79</accession>
<proteinExistence type="predicted"/>
<keyword evidence="4" id="KW-0371">Homeobox</keyword>
<feature type="domain" description="Prospero" evidence="3">
    <location>
        <begin position="243"/>
        <end position="334"/>
    </location>
</feature>
<organism evidence="4 5">
    <name type="scientific">Folsomia candida</name>
    <name type="common">Springtail</name>
    <dbReference type="NCBI Taxonomy" id="158441"/>
    <lineage>
        <taxon>Eukaryota</taxon>
        <taxon>Metazoa</taxon>
        <taxon>Ecdysozoa</taxon>
        <taxon>Arthropoda</taxon>
        <taxon>Hexapoda</taxon>
        <taxon>Collembola</taxon>
        <taxon>Entomobryomorpha</taxon>
        <taxon>Isotomoidea</taxon>
        <taxon>Isotomidae</taxon>
        <taxon>Proisotominae</taxon>
        <taxon>Folsomia</taxon>
    </lineage>
</organism>
<comment type="subcellular location">
    <subcellularLocation>
        <location evidence="1">Nucleus</location>
    </subcellularLocation>
</comment>
<keyword evidence="2" id="KW-0812">Transmembrane</keyword>
<reference evidence="4 5" key="1">
    <citation type="submission" date="2015-12" db="EMBL/GenBank/DDBJ databases">
        <title>The genome of Folsomia candida.</title>
        <authorList>
            <person name="Faddeeva A."/>
            <person name="Derks M.F."/>
            <person name="Anvar Y."/>
            <person name="Smit S."/>
            <person name="Van Straalen N."/>
            <person name="Roelofs D."/>
        </authorList>
    </citation>
    <scope>NUCLEOTIDE SEQUENCE [LARGE SCALE GENOMIC DNA]</scope>
    <source>
        <strain evidence="4 5">VU population</strain>
        <tissue evidence="4">Whole body</tissue>
    </source>
</reference>
<feature type="transmembrane region" description="Helical" evidence="2">
    <location>
        <begin position="125"/>
        <end position="144"/>
    </location>
</feature>
<evidence type="ECO:0000256" key="1">
    <source>
        <dbReference type="ARBA" id="ARBA00004123"/>
    </source>
</evidence>
<feature type="transmembrane region" description="Helical" evidence="2">
    <location>
        <begin position="92"/>
        <end position="113"/>
    </location>
</feature>
<keyword evidence="2" id="KW-1133">Transmembrane helix</keyword>
<protein>
    <submittedName>
        <fullName evidence="4">Homeobox protein prospero</fullName>
    </submittedName>
</protein>